<proteinExistence type="predicted"/>
<evidence type="ECO:0000313" key="1">
    <source>
        <dbReference type="EMBL" id="KAJ3654945.1"/>
    </source>
</evidence>
<protein>
    <submittedName>
        <fullName evidence="1">Uncharacterized protein</fullName>
    </submittedName>
</protein>
<gene>
    <name evidence="1" type="ORF">Zmor_014095</name>
</gene>
<comment type="caution">
    <text evidence="1">The sequence shown here is derived from an EMBL/GenBank/DDBJ whole genome shotgun (WGS) entry which is preliminary data.</text>
</comment>
<name>A0AA38IEP5_9CUCU</name>
<dbReference type="AlphaFoldDB" id="A0AA38IEP5"/>
<organism evidence="1 2">
    <name type="scientific">Zophobas morio</name>
    <dbReference type="NCBI Taxonomy" id="2755281"/>
    <lineage>
        <taxon>Eukaryota</taxon>
        <taxon>Metazoa</taxon>
        <taxon>Ecdysozoa</taxon>
        <taxon>Arthropoda</taxon>
        <taxon>Hexapoda</taxon>
        <taxon>Insecta</taxon>
        <taxon>Pterygota</taxon>
        <taxon>Neoptera</taxon>
        <taxon>Endopterygota</taxon>
        <taxon>Coleoptera</taxon>
        <taxon>Polyphaga</taxon>
        <taxon>Cucujiformia</taxon>
        <taxon>Tenebrionidae</taxon>
        <taxon>Zophobas</taxon>
    </lineage>
</organism>
<dbReference type="EMBL" id="JALNTZ010000004">
    <property type="protein sequence ID" value="KAJ3654945.1"/>
    <property type="molecule type" value="Genomic_DNA"/>
</dbReference>
<keyword evidence="2" id="KW-1185">Reference proteome</keyword>
<dbReference type="Proteomes" id="UP001168821">
    <property type="component" value="Unassembled WGS sequence"/>
</dbReference>
<accession>A0AA38IEP5</accession>
<evidence type="ECO:0000313" key="2">
    <source>
        <dbReference type="Proteomes" id="UP001168821"/>
    </source>
</evidence>
<sequence>MFTVKAGRWNSTLRAALSRSPSGDHQGCTVLRSPAPLRYYYQGCTVLRSPALLRDLHQGCTVLRSPAPLRDLHQDCTVLRSPCAASTTSSPGSHCLGPLCRIADVVISRVALSRSPVPYRRRRHLQGRTVQVPCAVSPTSSSPGSHSLGPLCRIADVVISRVALSRSPVPYRRRRHLQGRTVQVPCATYIAAVIPYDALSPRSRHHPRRELPPLR</sequence>
<reference evidence="1" key="1">
    <citation type="journal article" date="2023" name="G3 (Bethesda)">
        <title>Whole genome assemblies of Zophobas morio and Tenebrio molitor.</title>
        <authorList>
            <person name="Kaur S."/>
            <person name="Stinson S.A."/>
            <person name="diCenzo G.C."/>
        </authorList>
    </citation>
    <scope>NUCLEOTIDE SEQUENCE</scope>
    <source>
        <strain evidence="1">QUZm001</strain>
    </source>
</reference>